<evidence type="ECO:0000256" key="1">
    <source>
        <dbReference type="SAM" id="MobiDB-lite"/>
    </source>
</evidence>
<name>A0A2W7PVA6_9RHOB</name>
<comment type="caution">
    <text evidence="2">The sequence shown here is derived from an EMBL/GenBank/DDBJ whole genome shotgun (WGS) entry which is preliminary data.</text>
</comment>
<evidence type="ECO:0000313" key="3">
    <source>
        <dbReference type="Proteomes" id="UP000249364"/>
    </source>
</evidence>
<proteinExistence type="predicted"/>
<organism evidence="2 3">
    <name type="scientific">Roseinatronobacter thiooxidans</name>
    <dbReference type="NCBI Taxonomy" id="121821"/>
    <lineage>
        <taxon>Bacteria</taxon>
        <taxon>Pseudomonadati</taxon>
        <taxon>Pseudomonadota</taxon>
        <taxon>Alphaproteobacteria</taxon>
        <taxon>Rhodobacterales</taxon>
        <taxon>Paracoccaceae</taxon>
        <taxon>Roseinatronobacter</taxon>
    </lineage>
</organism>
<gene>
    <name evidence="2" type="ORF">LY56_02919</name>
</gene>
<dbReference type="AlphaFoldDB" id="A0A2W7PVA6"/>
<protein>
    <submittedName>
        <fullName evidence="2">Uncharacterized protein</fullName>
    </submittedName>
</protein>
<dbReference type="EMBL" id="QKZQ01000015">
    <property type="protein sequence ID" value="PZX39386.1"/>
    <property type="molecule type" value="Genomic_DNA"/>
</dbReference>
<reference evidence="2 3" key="1">
    <citation type="submission" date="2018-06" db="EMBL/GenBank/DDBJ databases">
        <title>Genomic Encyclopedia of Archaeal and Bacterial Type Strains, Phase II (KMG-II): from individual species to whole genera.</title>
        <authorList>
            <person name="Goeker M."/>
        </authorList>
    </citation>
    <scope>NUCLEOTIDE SEQUENCE [LARGE SCALE GENOMIC DNA]</scope>
    <source>
        <strain evidence="2 3">DSM 13087</strain>
    </source>
</reference>
<dbReference type="Proteomes" id="UP000249364">
    <property type="component" value="Unassembled WGS sequence"/>
</dbReference>
<accession>A0A2W7PVA6</accession>
<sequence length="59" mass="6331">MIYVYNVDADADVCGRADVISQQKGLTYVASPLHFANRSARYQSSGAPGEPNPARSMPS</sequence>
<feature type="region of interest" description="Disordered" evidence="1">
    <location>
        <begin position="40"/>
        <end position="59"/>
    </location>
</feature>
<keyword evidence="3" id="KW-1185">Reference proteome</keyword>
<evidence type="ECO:0000313" key="2">
    <source>
        <dbReference type="EMBL" id="PZX39386.1"/>
    </source>
</evidence>